<feature type="region of interest" description="Disordered" evidence="1">
    <location>
        <begin position="261"/>
        <end position="293"/>
    </location>
</feature>
<proteinExistence type="predicted"/>
<evidence type="ECO:0000256" key="1">
    <source>
        <dbReference type="SAM" id="MobiDB-lite"/>
    </source>
</evidence>
<evidence type="ECO:0000313" key="2">
    <source>
        <dbReference type="EMBL" id="KZS99379.1"/>
    </source>
</evidence>
<feature type="region of interest" description="Disordered" evidence="1">
    <location>
        <begin position="219"/>
        <end position="242"/>
    </location>
</feature>
<dbReference type="GeneID" id="63824510"/>
<gene>
    <name evidence="2" type="ORF">LAESUDRAFT_718697</name>
</gene>
<feature type="region of interest" description="Disordered" evidence="1">
    <location>
        <begin position="1"/>
        <end position="22"/>
    </location>
</feature>
<dbReference type="InParanoid" id="A0A165AP06"/>
<dbReference type="Proteomes" id="UP000076871">
    <property type="component" value="Unassembled WGS sequence"/>
</dbReference>
<accession>A0A165AP06</accession>
<keyword evidence="3" id="KW-1185">Reference proteome</keyword>
<feature type="compositionally biased region" description="Polar residues" evidence="1">
    <location>
        <begin position="261"/>
        <end position="271"/>
    </location>
</feature>
<evidence type="ECO:0000313" key="3">
    <source>
        <dbReference type="Proteomes" id="UP000076871"/>
    </source>
</evidence>
<protein>
    <submittedName>
        <fullName evidence="2">Uncharacterized protein</fullName>
    </submittedName>
</protein>
<dbReference type="EMBL" id="KV427955">
    <property type="protein sequence ID" value="KZS99379.1"/>
    <property type="molecule type" value="Genomic_DNA"/>
</dbReference>
<organism evidence="2 3">
    <name type="scientific">Laetiporus sulphureus 93-53</name>
    <dbReference type="NCBI Taxonomy" id="1314785"/>
    <lineage>
        <taxon>Eukaryota</taxon>
        <taxon>Fungi</taxon>
        <taxon>Dikarya</taxon>
        <taxon>Basidiomycota</taxon>
        <taxon>Agaricomycotina</taxon>
        <taxon>Agaricomycetes</taxon>
        <taxon>Polyporales</taxon>
        <taxon>Laetiporus</taxon>
    </lineage>
</organism>
<reference evidence="2 3" key="1">
    <citation type="journal article" date="2016" name="Mol. Biol. Evol.">
        <title>Comparative Genomics of Early-Diverging Mushroom-Forming Fungi Provides Insights into the Origins of Lignocellulose Decay Capabilities.</title>
        <authorList>
            <person name="Nagy L.G."/>
            <person name="Riley R."/>
            <person name="Tritt A."/>
            <person name="Adam C."/>
            <person name="Daum C."/>
            <person name="Floudas D."/>
            <person name="Sun H."/>
            <person name="Yadav J.S."/>
            <person name="Pangilinan J."/>
            <person name="Larsson K.H."/>
            <person name="Matsuura K."/>
            <person name="Barry K."/>
            <person name="Labutti K."/>
            <person name="Kuo R."/>
            <person name="Ohm R.A."/>
            <person name="Bhattacharya S.S."/>
            <person name="Shirouzu T."/>
            <person name="Yoshinaga Y."/>
            <person name="Martin F.M."/>
            <person name="Grigoriev I.V."/>
            <person name="Hibbett D.S."/>
        </authorList>
    </citation>
    <scope>NUCLEOTIDE SEQUENCE [LARGE SCALE GENOMIC DNA]</scope>
    <source>
        <strain evidence="2 3">93-53</strain>
    </source>
</reference>
<dbReference type="AlphaFoldDB" id="A0A165AP06"/>
<feature type="compositionally biased region" description="Polar residues" evidence="1">
    <location>
        <begin position="232"/>
        <end position="242"/>
    </location>
</feature>
<sequence>MPVVIDISHRNSSSASGLGRKESLPGDLCNVPWRSVDNADIRLGESNSSPSPFLYSATRSQDLLLEKTTILQMRGEAEDTMRPAPVSHLYRSENEYNHPRNRPLRWEPAGLNHLLGGSDANVGQAITEGTLEHDQRNNTGVPMDIDTAPEITVVNHQTPCFTNDRPPDLASWNGFPISMYIPAVTSGHPPLPLTETQLRTSDGIESISWNPSNVSSWFEEADHGDNEGPPNNFANNVSSSMTRDMITPGEVIDRVIRSLVQRESPQHNKQSGGEPEVDSILREWSGPTSVWYS</sequence>
<name>A0A165AP06_9APHY</name>
<dbReference type="RefSeq" id="XP_040757120.1">
    <property type="nucleotide sequence ID" value="XM_040907481.1"/>
</dbReference>